<dbReference type="Proteomes" id="UP000325081">
    <property type="component" value="Unassembled WGS sequence"/>
</dbReference>
<organism evidence="2 3">
    <name type="scientific">Striga asiatica</name>
    <name type="common">Asiatic witchweed</name>
    <name type="synonym">Buchnera asiatica</name>
    <dbReference type="NCBI Taxonomy" id="4170"/>
    <lineage>
        <taxon>Eukaryota</taxon>
        <taxon>Viridiplantae</taxon>
        <taxon>Streptophyta</taxon>
        <taxon>Embryophyta</taxon>
        <taxon>Tracheophyta</taxon>
        <taxon>Spermatophyta</taxon>
        <taxon>Magnoliopsida</taxon>
        <taxon>eudicotyledons</taxon>
        <taxon>Gunneridae</taxon>
        <taxon>Pentapetalae</taxon>
        <taxon>asterids</taxon>
        <taxon>lamiids</taxon>
        <taxon>Lamiales</taxon>
        <taxon>Orobanchaceae</taxon>
        <taxon>Buchnereae</taxon>
        <taxon>Striga</taxon>
    </lineage>
</organism>
<dbReference type="Pfam" id="PF06424">
    <property type="entry name" value="PRP1_N"/>
    <property type="match status" value="1"/>
</dbReference>
<reference evidence="3" key="1">
    <citation type="journal article" date="2019" name="Curr. Biol.">
        <title>Genome Sequence of Striga asiatica Provides Insight into the Evolution of Plant Parasitism.</title>
        <authorList>
            <person name="Yoshida S."/>
            <person name="Kim S."/>
            <person name="Wafula E.K."/>
            <person name="Tanskanen J."/>
            <person name="Kim Y.M."/>
            <person name="Honaas L."/>
            <person name="Yang Z."/>
            <person name="Spallek T."/>
            <person name="Conn C.E."/>
            <person name="Ichihashi Y."/>
            <person name="Cheong K."/>
            <person name="Cui S."/>
            <person name="Der J.P."/>
            <person name="Gundlach H."/>
            <person name="Jiao Y."/>
            <person name="Hori C."/>
            <person name="Ishida J.K."/>
            <person name="Kasahara H."/>
            <person name="Kiba T."/>
            <person name="Kim M.S."/>
            <person name="Koo N."/>
            <person name="Laohavisit A."/>
            <person name="Lee Y.H."/>
            <person name="Lumba S."/>
            <person name="McCourt P."/>
            <person name="Mortimer J.C."/>
            <person name="Mutuku J.M."/>
            <person name="Nomura T."/>
            <person name="Sasaki-Sekimoto Y."/>
            <person name="Seto Y."/>
            <person name="Wang Y."/>
            <person name="Wakatake T."/>
            <person name="Sakakibara H."/>
            <person name="Demura T."/>
            <person name="Yamaguchi S."/>
            <person name="Yoneyama K."/>
            <person name="Manabe R.I."/>
            <person name="Nelson D.C."/>
            <person name="Schulman A.H."/>
            <person name="Timko M.P."/>
            <person name="dePamphilis C.W."/>
            <person name="Choi D."/>
            <person name="Shirasu K."/>
        </authorList>
    </citation>
    <scope>NUCLEOTIDE SEQUENCE [LARGE SCALE GENOMIC DNA]</scope>
    <source>
        <strain evidence="3">cv. UVA1</strain>
    </source>
</reference>
<dbReference type="OrthoDB" id="1939373at2759"/>
<sequence>MVIGNPDIKTIIAGSIPRRRSQWRYATVVLNAKSPLNYVARLGRGATGFTTCSDIGPACLNFECIGLGFAVWWVMGRIWDEILLTDWTWVVTRYGEIIFLPNTSGAIFGKFCKYKALSWLNC</sequence>
<protein>
    <submittedName>
        <fullName evidence="2">Pre-mRNA-processing factor 6-like protein</fullName>
    </submittedName>
</protein>
<evidence type="ECO:0000259" key="1">
    <source>
        <dbReference type="Pfam" id="PF06424"/>
    </source>
</evidence>
<comment type="caution">
    <text evidence="2">The sequence shown here is derived from an EMBL/GenBank/DDBJ whole genome shotgun (WGS) entry which is preliminary data.</text>
</comment>
<dbReference type="GO" id="GO:0000398">
    <property type="term" value="P:mRNA splicing, via spliceosome"/>
    <property type="evidence" value="ECO:0007669"/>
    <property type="project" value="InterPro"/>
</dbReference>
<accession>A0A5A7R4A9</accession>
<gene>
    <name evidence="2" type="ORF">STAS_29684</name>
</gene>
<feature type="domain" description="PRP1 splicing factor N-terminal" evidence="1">
    <location>
        <begin position="35"/>
        <end position="58"/>
    </location>
</feature>
<evidence type="ECO:0000313" key="2">
    <source>
        <dbReference type="EMBL" id="GER52246.1"/>
    </source>
</evidence>
<name>A0A5A7R4A9_STRAF</name>
<proteinExistence type="predicted"/>
<dbReference type="EMBL" id="BKCP01010181">
    <property type="protein sequence ID" value="GER52246.1"/>
    <property type="molecule type" value="Genomic_DNA"/>
</dbReference>
<keyword evidence="3" id="KW-1185">Reference proteome</keyword>
<evidence type="ECO:0000313" key="3">
    <source>
        <dbReference type="Proteomes" id="UP000325081"/>
    </source>
</evidence>
<dbReference type="AlphaFoldDB" id="A0A5A7R4A9"/>
<dbReference type="InterPro" id="IPR010491">
    <property type="entry name" value="PRP1_N"/>
</dbReference>